<feature type="non-terminal residue" evidence="2">
    <location>
        <position position="70"/>
    </location>
</feature>
<keyword evidence="3" id="KW-1185">Reference proteome</keyword>
<comment type="caution">
    <text evidence="2">The sequence shown here is derived from an EMBL/GenBank/DDBJ whole genome shotgun (WGS) entry which is preliminary data.</text>
</comment>
<dbReference type="AlphaFoldDB" id="A0AAV4EWZ3"/>
<accession>A0AAV4EWZ3</accession>
<feature type="signal peptide" evidence="1">
    <location>
        <begin position="1"/>
        <end position="27"/>
    </location>
</feature>
<sequence length="70" mass="7694">MTANIVILKCGTLRLVLLMTFLRTTRACATGFFGKDCNMMCHCKGGHQNCVLGICTEGCDKQFIGPLCQY</sequence>
<evidence type="ECO:0000256" key="1">
    <source>
        <dbReference type="SAM" id="SignalP"/>
    </source>
</evidence>
<evidence type="ECO:0000313" key="2">
    <source>
        <dbReference type="EMBL" id="GFR64835.1"/>
    </source>
</evidence>
<proteinExistence type="predicted"/>
<dbReference type="Proteomes" id="UP000762676">
    <property type="component" value="Unassembled WGS sequence"/>
</dbReference>
<evidence type="ECO:0000313" key="3">
    <source>
        <dbReference type="Proteomes" id="UP000762676"/>
    </source>
</evidence>
<feature type="chain" id="PRO_5043988468" description="EGF-like domain-containing protein" evidence="1">
    <location>
        <begin position="28"/>
        <end position="70"/>
    </location>
</feature>
<keyword evidence="1" id="KW-0732">Signal</keyword>
<gene>
    <name evidence="2" type="ORF">ElyMa_003641900</name>
</gene>
<reference evidence="2 3" key="1">
    <citation type="journal article" date="2021" name="Elife">
        <title>Chloroplast acquisition without the gene transfer in kleptoplastic sea slugs, Plakobranchus ocellatus.</title>
        <authorList>
            <person name="Maeda T."/>
            <person name="Takahashi S."/>
            <person name="Yoshida T."/>
            <person name="Shimamura S."/>
            <person name="Takaki Y."/>
            <person name="Nagai Y."/>
            <person name="Toyoda A."/>
            <person name="Suzuki Y."/>
            <person name="Arimoto A."/>
            <person name="Ishii H."/>
            <person name="Satoh N."/>
            <person name="Nishiyama T."/>
            <person name="Hasebe M."/>
            <person name="Maruyama T."/>
            <person name="Minagawa J."/>
            <person name="Obokata J."/>
            <person name="Shigenobu S."/>
        </authorList>
    </citation>
    <scope>NUCLEOTIDE SEQUENCE [LARGE SCALE GENOMIC DNA]</scope>
</reference>
<dbReference type="EMBL" id="BMAT01007462">
    <property type="protein sequence ID" value="GFR64835.1"/>
    <property type="molecule type" value="Genomic_DNA"/>
</dbReference>
<evidence type="ECO:0008006" key="4">
    <source>
        <dbReference type="Google" id="ProtNLM"/>
    </source>
</evidence>
<protein>
    <recommendedName>
        <fullName evidence="4">EGF-like domain-containing protein</fullName>
    </recommendedName>
</protein>
<name>A0AAV4EWZ3_9GAST</name>
<organism evidence="2 3">
    <name type="scientific">Elysia marginata</name>
    <dbReference type="NCBI Taxonomy" id="1093978"/>
    <lineage>
        <taxon>Eukaryota</taxon>
        <taxon>Metazoa</taxon>
        <taxon>Spiralia</taxon>
        <taxon>Lophotrochozoa</taxon>
        <taxon>Mollusca</taxon>
        <taxon>Gastropoda</taxon>
        <taxon>Heterobranchia</taxon>
        <taxon>Euthyneura</taxon>
        <taxon>Panpulmonata</taxon>
        <taxon>Sacoglossa</taxon>
        <taxon>Placobranchoidea</taxon>
        <taxon>Plakobranchidae</taxon>
        <taxon>Elysia</taxon>
    </lineage>
</organism>